<dbReference type="GO" id="GO:0005886">
    <property type="term" value="C:plasma membrane"/>
    <property type="evidence" value="ECO:0007669"/>
    <property type="project" value="TreeGrafter"/>
</dbReference>
<organism evidence="14 15">
    <name type="scientific">Moraxella porci DSM 25326</name>
    <dbReference type="NCBI Taxonomy" id="573983"/>
    <lineage>
        <taxon>Bacteria</taxon>
        <taxon>Pseudomonadati</taxon>
        <taxon>Pseudomonadota</taxon>
        <taxon>Gammaproteobacteria</taxon>
        <taxon>Moraxellales</taxon>
        <taxon>Moraxellaceae</taxon>
        <taxon>Moraxella</taxon>
    </lineage>
</organism>
<evidence type="ECO:0000256" key="1">
    <source>
        <dbReference type="ARBA" id="ARBA00002274"/>
    </source>
</evidence>
<dbReference type="GO" id="GO:0009245">
    <property type="term" value="P:lipid A biosynthetic process"/>
    <property type="evidence" value="ECO:0007669"/>
    <property type="project" value="UniProtKB-UniRule"/>
</dbReference>
<dbReference type="Proteomes" id="UP000190683">
    <property type="component" value="Unassembled WGS sequence"/>
</dbReference>
<evidence type="ECO:0000256" key="8">
    <source>
        <dbReference type="ARBA" id="ARBA00022741"/>
    </source>
</evidence>
<comment type="pathway">
    <text evidence="2 13">Glycolipid biosynthesis; lipid IV(A) biosynthesis; lipid IV(A) from (3R)-3-hydroxytetradecanoyl-[acyl-carrier-protein] and UDP-N-acetyl-alpha-D-glucosamine: step 6/6.</text>
</comment>
<dbReference type="InterPro" id="IPR027417">
    <property type="entry name" value="P-loop_NTPase"/>
</dbReference>
<comment type="function">
    <text evidence="1 13">Transfers the gamma-phosphate of ATP to the 4'-position of a tetraacyldisaccharide 1-phosphate intermediate (termed DS-1-P) to form tetraacyldisaccharide 1,4'-bis-phosphate (lipid IVA).</text>
</comment>
<dbReference type="UniPathway" id="UPA00359">
    <property type="reaction ID" value="UER00482"/>
</dbReference>
<dbReference type="GO" id="GO:0009029">
    <property type="term" value="F:lipid-A 4'-kinase activity"/>
    <property type="evidence" value="ECO:0007669"/>
    <property type="project" value="UniProtKB-UniRule"/>
</dbReference>
<comment type="catalytic activity">
    <reaction evidence="13">
        <text>a lipid A disaccharide + ATP = a lipid IVA + ADP + H(+)</text>
        <dbReference type="Rhea" id="RHEA:67840"/>
        <dbReference type="ChEBI" id="CHEBI:15378"/>
        <dbReference type="ChEBI" id="CHEBI:30616"/>
        <dbReference type="ChEBI" id="CHEBI:176343"/>
        <dbReference type="ChEBI" id="CHEBI:176425"/>
        <dbReference type="ChEBI" id="CHEBI:456216"/>
        <dbReference type="EC" id="2.7.1.130"/>
    </reaction>
</comment>
<dbReference type="SUPFAM" id="SSF52540">
    <property type="entry name" value="P-loop containing nucleoside triphosphate hydrolases"/>
    <property type="match status" value="1"/>
</dbReference>
<dbReference type="PANTHER" id="PTHR42724">
    <property type="entry name" value="TETRAACYLDISACCHARIDE 4'-KINASE"/>
    <property type="match status" value="1"/>
</dbReference>
<comment type="caution">
    <text evidence="14">The sequence shown here is derived from an EMBL/GenBank/DDBJ whole genome shotgun (WGS) entry which is preliminary data.</text>
</comment>
<reference evidence="14 15" key="1">
    <citation type="submission" date="2017-02" db="EMBL/GenBank/DDBJ databases">
        <title>Draft genome sequence of Moraxella porci CCUG 54912T type strain.</title>
        <authorList>
            <person name="Salva-Serra F."/>
            <person name="Engstrom-Jakobsson H."/>
            <person name="Thorell K."/>
            <person name="Jaen-Luchoro D."/>
            <person name="Gonzales-Siles L."/>
            <person name="Karlsson R."/>
            <person name="Yazdan S."/>
            <person name="Boulund F."/>
            <person name="Johnning A."/>
            <person name="Engstrand L."/>
            <person name="Kristiansson E."/>
            <person name="Moore E."/>
        </authorList>
    </citation>
    <scope>NUCLEOTIDE SEQUENCE [LARGE SCALE GENOMIC DNA]</scope>
    <source>
        <strain evidence="14 15">CCUG 54912</strain>
    </source>
</reference>
<proteinExistence type="inferred from homology"/>
<name>A0A1T0CSZ9_9GAMM</name>
<evidence type="ECO:0000256" key="2">
    <source>
        <dbReference type="ARBA" id="ARBA00004870"/>
    </source>
</evidence>
<dbReference type="AlphaFoldDB" id="A0A1T0CSZ9"/>
<dbReference type="HAMAP" id="MF_00409">
    <property type="entry name" value="LpxK"/>
    <property type="match status" value="1"/>
</dbReference>
<evidence type="ECO:0000256" key="6">
    <source>
        <dbReference type="ARBA" id="ARBA00022556"/>
    </source>
</evidence>
<sequence length="347" mass="37830">MKKAELALTQAWQNESKALMALAPLSAAYGAISRARKALYQSGVISTYQAPVPVLIIGNITVGGSGKTPLIIALLKILMQQDAQVGVISRGYGGDASSMPRLVLPDSTPDQVGDEPCLIVQSVYASTGKQVPMAVGADRKAAIELLLHHHPKIRLIISDDGLQHYALHRDLEWIVVDAARGFGNQKLLPQGFLREPISRLEGATVIYHDKAEAAYSDDALVMTLQPSALEPLMSDCHQMPPQSGSRVYAVSGIGHPQRFFDTLGSLGFEVLPQPFGDHHEFKLADLMAFDELPIIITAKDAVKIRSLAVQHPEYSALFERIWVLPVEARFSEALLAAIEALKLRYQI</sequence>
<keyword evidence="7 13" id="KW-0808">Transferase</keyword>
<evidence type="ECO:0000256" key="7">
    <source>
        <dbReference type="ARBA" id="ARBA00022679"/>
    </source>
</evidence>
<evidence type="ECO:0000256" key="11">
    <source>
        <dbReference type="ARBA" id="ARBA00023098"/>
    </source>
</evidence>
<gene>
    <name evidence="13" type="primary">lpxK</name>
    <name evidence="14" type="ORF">B0681_04780</name>
</gene>
<evidence type="ECO:0000256" key="9">
    <source>
        <dbReference type="ARBA" id="ARBA00022777"/>
    </source>
</evidence>
<evidence type="ECO:0000256" key="3">
    <source>
        <dbReference type="ARBA" id="ARBA00012071"/>
    </source>
</evidence>
<evidence type="ECO:0000256" key="13">
    <source>
        <dbReference type="HAMAP-Rule" id="MF_00409"/>
    </source>
</evidence>
<dbReference type="InterPro" id="IPR003758">
    <property type="entry name" value="LpxK"/>
</dbReference>
<dbReference type="PANTHER" id="PTHR42724:SF1">
    <property type="entry name" value="TETRAACYLDISACCHARIDE 4'-KINASE, MITOCHONDRIAL-RELATED"/>
    <property type="match status" value="1"/>
</dbReference>
<keyword evidence="11 13" id="KW-0443">Lipid metabolism</keyword>
<evidence type="ECO:0000313" key="14">
    <source>
        <dbReference type="EMBL" id="OOS25339.1"/>
    </source>
</evidence>
<evidence type="ECO:0000256" key="12">
    <source>
        <dbReference type="ARBA" id="ARBA00029757"/>
    </source>
</evidence>
<keyword evidence="8 13" id="KW-0547">Nucleotide-binding</keyword>
<dbReference type="STRING" id="573983.B0681_04780"/>
<dbReference type="NCBIfam" id="TIGR00682">
    <property type="entry name" value="lpxK"/>
    <property type="match status" value="1"/>
</dbReference>
<feature type="binding site" evidence="13">
    <location>
        <begin position="61"/>
        <end position="68"/>
    </location>
    <ligand>
        <name>ATP</name>
        <dbReference type="ChEBI" id="CHEBI:30616"/>
    </ligand>
</feature>
<evidence type="ECO:0000256" key="10">
    <source>
        <dbReference type="ARBA" id="ARBA00022840"/>
    </source>
</evidence>
<evidence type="ECO:0000313" key="15">
    <source>
        <dbReference type="Proteomes" id="UP000190683"/>
    </source>
</evidence>
<keyword evidence="15" id="KW-1185">Reference proteome</keyword>
<evidence type="ECO:0000256" key="5">
    <source>
        <dbReference type="ARBA" id="ARBA00022516"/>
    </source>
</evidence>
<keyword evidence="9 13" id="KW-0418">Kinase</keyword>
<dbReference type="RefSeq" id="WP_078317609.1">
    <property type="nucleotide sequence ID" value="NZ_MUYV01000005.1"/>
</dbReference>
<keyword evidence="5 13" id="KW-0444">Lipid biosynthesis</keyword>
<comment type="similarity">
    <text evidence="13">Belongs to the LpxK family.</text>
</comment>
<evidence type="ECO:0000256" key="4">
    <source>
        <dbReference type="ARBA" id="ARBA00016436"/>
    </source>
</evidence>
<dbReference type="EC" id="2.7.1.130" evidence="3 13"/>
<protein>
    <recommendedName>
        <fullName evidence="4 13">Tetraacyldisaccharide 4'-kinase</fullName>
        <ecNumber evidence="3 13">2.7.1.130</ecNumber>
    </recommendedName>
    <alternativeName>
        <fullName evidence="12 13">Lipid A 4'-kinase</fullName>
    </alternativeName>
</protein>
<dbReference type="GO" id="GO:0009244">
    <property type="term" value="P:lipopolysaccharide core region biosynthetic process"/>
    <property type="evidence" value="ECO:0007669"/>
    <property type="project" value="TreeGrafter"/>
</dbReference>
<keyword evidence="6 13" id="KW-0441">Lipid A biosynthesis</keyword>
<dbReference type="Pfam" id="PF02606">
    <property type="entry name" value="LpxK"/>
    <property type="match status" value="1"/>
</dbReference>
<dbReference type="EMBL" id="MUYV01000005">
    <property type="protein sequence ID" value="OOS25339.1"/>
    <property type="molecule type" value="Genomic_DNA"/>
</dbReference>
<keyword evidence="10 13" id="KW-0067">ATP-binding</keyword>
<accession>A0A1T0CSZ9</accession>
<dbReference type="GO" id="GO:0005524">
    <property type="term" value="F:ATP binding"/>
    <property type="evidence" value="ECO:0007669"/>
    <property type="project" value="UniProtKB-UniRule"/>
</dbReference>